<dbReference type="GO" id="GO:0055085">
    <property type="term" value="P:transmembrane transport"/>
    <property type="evidence" value="ECO:0007669"/>
    <property type="project" value="InterPro"/>
</dbReference>
<reference evidence="8 9" key="1">
    <citation type="submission" date="2018-06" db="EMBL/GenBank/DDBJ databases">
        <title>Noncontiguous genome sequence of Ruminococcaceae bacterium ASD2818.</title>
        <authorList>
            <person name="Chaplin A.V."/>
            <person name="Sokolova S.R."/>
            <person name="Kochetkova T.O."/>
            <person name="Goltsov A.Y."/>
            <person name="Trofimov D.Y."/>
            <person name="Efimov B.A."/>
        </authorList>
    </citation>
    <scope>NUCLEOTIDE SEQUENCE [LARGE SCALE GENOMIC DNA]</scope>
    <source>
        <strain evidence="8 9">ASD2818</strain>
    </source>
</reference>
<evidence type="ECO:0000256" key="1">
    <source>
        <dbReference type="ARBA" id="ARBA00004141"/>
    </source>
</evidence>
<gene>
    <name evidence="8" type="ORF">DPQ25_06155</name>
</gene>
<feature type="transmembrane region" description="Helical" evidence="7">
    <location>
        <begin position="144"/>
        <end position="168"/>
    </location>
</feature>
<sequence>MSFLYSLIDTLLPFEWTEFDFMKNALLAILLITPLFGLVGTMIVNNRMSFFSDALGHSALTGIAIGVLMGIDNYFISMLGFALLFALCISAVMGSSASSADTVIGVFSSTGLALGIVLLSATGGFAKYSGYLIGDILTIQPEELILLAVLLCLTVVLWIFFFNKFLLASLNPDLAASKNIRVELLQRVFVVLIALIVTSCIKWVGILIINSLLVLPAASARNLSGSMRSYHVWSVAISLFSGVSGLILSYYLGTAAGGTIVLVAAAIFFASFVYGRVRRGHS</sequence>
<comment type="similarity">
    <text evidence="2 6">Belongs to the ABC-3 integral membrane protein family.</text>
</comment>
<keyword evidence="4 7" id="KW-1133">Transmembrane helix</keyword>
<dbReference type="Pfam" id="PF00950">
    <property type="entry name" value="ABC-3"/>
    <property type="match status" value="1"/>
</dbReference>
<feature type="transmembrane region" description="Helical" evidence="7">
    <location>
        <begin position="188"/>
        <end position="218"/>
    </location>
</feature>
<dbReference type="Gene3D" id="1.10.3470.10">
    <property type="entry name" value="ABC transporter involved in vitamin B12 uptake, BtuC"/>
    <property type="match status" value="1"/>
</dbReference>
<evidence type="ECO:0000256" key="6">
    <source>
        <dbReference type="RuleBase" id="RU003943"/>
    </source>
</evidence>
<dbReference type="AlphaFoldDB" id="A0A328UEC2"/>
<evidence type="ECO:0000313" key="8">
    <source>
        <dbReference type="EMBL" id="RAQ29868.1"/>
    </source>
</evidence>
<feature type="transmembrane region" description="Helical" evidence="7">
    <location>
        <begin position="78"/>
        <end position="97"/>
    </location>
</feature>
<dbReference type="EMBL" id="QLYR01000002">
    <property type="protein sequence ID" value="RAQ29868.1"/>
    <property type="molecule type" value="Genomic_DNA"/>
</dbReference>
<feature type="transmembrane region" description="Helical" evidence="7">
    <location>
        <begin position="103"/>
        <end position="123"/>
    </location>
</feature>
<feature type="transmembrane region" description="Helical" evidence="7">
    <location>
        <begin position="230"/>
        <end position="252"/>
    </location>
</feature>
<organism evidence="8 9">
    <name type="scientific">Hydrogeniiclostridium mannosilyticum</name>
    <dbReference type="NCBI Taxonomy" id="2764322"/>
    <lineage>
        <taxon>Bacteria</taxon>
        <taxon>Bacillati</taxon>
        <taxon>Bacillota</taxon>
        <taxon>Clostridia</taxon>
        <taxon>Eubacteriales</taxon>
        <taxon>Acutalibacteraceae</taxon>
        <taxon>Hydrogeniiclostridium</taxon>
    </lineage>
</organism>
<feature type="transmembrane region" description="Helical" evidence="7">
    <location>
        <begin position="25"/>
        <end position="44"/>
    </location>
</feature>
<name>A0A328UEC2_9FIRM</name>
<dbReference type="GO" id="GO:0010043">
    <property type="term" value="P:response to zinc ion"/>
    <property type="evidence" value="ECO:0007669"/>
    <property type="project" value="TreeGrafter"/>
</dbReference>
<keyword evidence="9" id="KW-1185">Reference proteome</keyword>
<comment type="caution">
    <text evidence="8">The sequence shown here is derived from an EMBL/GenBank/DDBJ whole genome shotgun (WGS) entry which is preliminary data.</text>
</comment>
<proteinExistence type="inferred from homology"/>
<feature type="transmembrane region" description="Helical" evidence="7">
    <location>
        <begin position="258"/>
        <end position="277"/>
    </location>
</feature>
<comment type="subcellular location">
    <subcellularLocation>
        <location evidence="6">Cell membrane</location>
        <topology evidence="6">Multi-pass membrane protein</topology>
    </subcellularLocation>
    <subcellularLocation>
        <location evidence="1">Membrane</location>
        <topology evidence="1">Multi-pass membrane protein</topology>
    </subcellularLocation>
</comment>
<evidence type="ECO:0000256" key="3">
    <source>
        <dbReference type="ARBA" id="ARBA00022692"/>
    </source>
</evidence>
<accession>A0A328UEC2</accession>
<keyword evidence="5 7" id="KW-0472">Membrane</keyword>
<protein>
    <submittedName>
        <fullName evidence="8">Metal ABC transporter permease</fullName>
    </submittedName>
</protein>
<dbReference type="GO" id="GO:0043190">
    <property type="term" value="C:ATP-binding cassette (ABC) transporter complex"/>
    <property type="evidence" value="ECO:0007669"/>
    <property type="project" value="InterPro"/>
</dbReference>
<dbReference type="InterPro" id="IPR037294">
    <property type="entry name" value="ABC_BtuC-like"/>
</dbReference>
<evidence type="ECO:0000256" key="2">
    <source>
        <dbReference type="ARBA" id="ARBA00008034"/>
    </source>
</evidence>
<dbReference type="InterPro" id="IPR001626">
    <property type="entry name" value="ABC_TroCD"/>
</dbReference>
<evidence type="ECO:0000256" key="7">
    <source>
        <dbReference type="SAM" id="Phobius"/>
    </source>
</evidence>
<dbReference type="PANTHER" id="PTHR30477">
    <property type="entry name" value="ABC-TRANSPORTER METAL-BINDING PROTEIN"/>
    <property type="match status" value="1"/>
</dbReference>
<keyword evidence="6" id="KW-0813">Transport</keyword>
<dbReference type="PANTHER" id="PTHR30477:SF18">
    <property type="entry name" value="METAL TRANSPORT SYSTEM MEMBRANE PROTEIN CT_417-RELATED"/>
    <property type="match status" value="1"/>
</dbReference>
<dbReference type="Proteomes" id="UP000249377">
    <property type="component" value="Unassembled WGS sequence"/>
</dbReference>
<dbReference type="RefSeq" id="WP_112332284.1">
    <property type="nucleotide sequence ID" value="NZ_JBKYJQ010000010.1"/>
</dbReference>
<evidence type="ECO:0000256" key="4">
    <source>
        <dbReference type="ARBA" id="ARBA00022989"/>
    </source>
</evidence>
<evidence type="ECO:0000256" key="5">
    <source>
        <dbReference type="ARBA" id="ARBA00023136"/>
    </source>
</evidence>
<evidence type="ECO:0000313" key="9">
    <source>
        <dbReference type="Proteomes" id="UP000249377"/>
    </source>
</evidence>
<dbReference type="SUPFAM" id="SSF81345">
    <property type="entry name" value="ABC transporter involved in vitamin B12 uptake, BtuC"/>
    <property type="match status" value="1"/>
</dbReference>
<feature type="transmembrane region" description="Helical" evidence="7">
    <location>
        <begin position="50"/>
        <end position="71"/>
    </location>
</feature>
<keyword evidence="3 6" id="KW-0812">Transmembrane</keyword>